<evidence type="ECO:0000313" key="9">
    <source>
        <dbReference type="EnsemblMetazoa" id="AALFPA23_003000.P3139"/>
    </source>
</evidence>
<reference evidence="9" key="2">
    <citation type="submission" date="2025-05" db="UniProtKB">
        <authorList>
            <consortium name="EnsemblMetazoa"/>
        </authorList>
    </citation>
    <scope>IDENTIFICATION</scope>
    <source>
        <strain evidence="9">Foshan</strain>
    </source>
</reference>
<keyword evidence="3" id="KW-1003">Cell membrane</keyword>
<sequence>MRSVRTSLAPGNNNRISKTTCSLKFCITVLRISQLFGVFPLHTVMNRLPREMLFKSTSWAAVLSMVANFGGYAVSALSLKRLARSGLDAINIAEPFFFAVCATSAVLFWALAKEWQFVVTVWAETERVFLRKPFRGKRLKSSIRRTAIVVLMLALGK</sequence>
<evidence type="ECO:0000256" key="6">
    <source>
        <dbReference type="ARBA" id="ARBA00023136"/>
    </source>
</evidence>
<evidence type="ECO:0000256" key="3">
    <source>
        <dbReference type="ARBA" id="ARBA00022475"/>
    </source>
</evidence>
<keyword evidence="5 8" id="KW-1133">Transmembrane helix</keyword>
<dbReference type="Pfam" id="PF06151">
    <property type="entry name" value="Trehalose_recp"/>
    <property type="match status" value="1"/>
</dbReference>
<dbReference type="InterPro" id="IPR009318">
    <property type="entry name" value="Gustatory_rcpt"/>
</dbReference>
<evidence type="ECO:0000313" key="10">
    <source>
        <dbReference type="Proteomes" id="UP000069940"/>
    </source>
</evidence>
<feature type="transmembrane region" description="Helical" evidence="8">
    <location>
        <begin position="91"/>
        <end position="112"/>
    </location>
</feature>
<evidence type="ECO:0000256" key="5">
    <source>
        <dbReference type="ARBA" id="ARBA00022989"/>
    </source>
</evidence>
<organism evidence="9 10">
    <name type="scientific">Aedes albopictus</name>
    <name type="common">Asian tiger mosquito</name>
    <name type="synonym">Stegomyia albopicta</name>
    <dbReference type="NCBI Taxonomy" id="7160"/>
    <lineage>
        <taxon>Eukaryota</taxon>
        <taxon>Metazoa</taxon>
        <taxon>Ecdysozoa</taxon>
        <taxon>Arthropoda</taxon>
        <taxon>Hexapoda</taxon>
        <taxon>Insecta</taxon>
        <taxon>Pterygota</taxon>
        <taxon>Neoptera</taxon>
        <taxon>Endopterygota</taxon>
        <taxon>Diptera</taxon>
        <taxon>Nematocera</taxon>
        <taxon>Culicoidea</taxon>
        <taxon>Culicidae</taxon>
        <taxon>Culicinae</taxon>
        <taxon>Aedini</taxon>
        <taxon>Aedes</taxon>
        <taxon>Stegomyia</taxon>
    </lineage>
</organism>
<evidence type="ECO:0000256" key="7">
    <source>
        <dbReference type="ARBA" id="ARBA00023170"/>
    </source>
</evidence>
<dbReference type="PANTHER" id="PTHR21421:SF34">
    <property type="entry name" value="GUSTATORY RECEPTOR FOR SUGAR TASTE 61A-RELATED"/>
    <property type="match status" value="1"/>
</dbReference>
<name>A0ABM1XUJ9_AEDAL</name>
<dbReference type="PANTHER" id="PTHR21421">
    <property type="entry name" value="GUSTATORY RECEPTOR"/>
    <property type="match status" value="1"/>
</dbReference>
<keyword evidence="7" id="KW-0675">Receptor</keyword>
<dbReference type="RefSeq" id="XP_062713402.1">
    <property type="nucleotide sequence ID" value="XM_062857418.1"/>
</dbReference>
<keyword evidence="4 8" id="KW-0812">Transmembrane</keyword>
<evidence type="ECO:0000256" key="8">
    <source>
        <dbReference type="SAM" id="Phobius"/>
    </source>
</evidence>
<dbReference type="EnsemblMetazoa" id="AALFPA23_003000.R3139">
    <property type="protein sequence ID" value="AALFPA23_003000.P3139"/>
    <property type="gene ID" value="AALFPA23_003000"/>
</dbReference>
<keyword evidence="6 8" id="KW-0472">Membrane</keyword>
<proteinExistence type="inferred from homology"/>
<evidence type="ECO:0000256" key="2">
    <source>
        <dbReference type="ARBA" id="ARBA00005327"/>
    </source>
</evidence>
<accession>A0ABM1XUJ9</accession>
<feature type="transmembrane region" description="Helical" evidence="8">
    <location>
        <begin position="21"/>
        <end position="39"/>
    </location>
</feature>
<evidence type="ECO:0000256" key="4">
    <source>
        <dbReference type="ARBA" id="ARBA00022692"/>
    </source>
</evidence>
<feature type="transmembrane region" description="Helical" evidence="8">
    <location>
        <begin position="59"/>
        <end position="79"/>
    </location>
</feature>
<evidence type="ECO:0000256" key="1">
    <source>
        <dbReference type="ARBA" id="ARBA00004651"/>
    </source>
</evidence>
<dbReference type="Proteomes" id="UP000069940">
    <property type="component" value="Unassembled WGS sequence"/>
</dbReference>
<protein>
    <recommendedName>
        <fullName evidence="11">Secreted protein</fullName>
    </recommendedName>
</protein>
<keyword evidence="10" id="KW-1185">Reference proteome</keyword>
<dbReference type="GeneID" id="134290310"/>
<comment type="similarity">
    <text evidence="2">Belongs to the insect chemoreceptor superfamily. Gustatory receptor (GR) family. Gr5a subfamily.</text>
</comment>
<reference evidence="10" key="1">
    <citation type="journal article" date="2015" name="Proc. Natl. Acad. Sci. U.S.A.">
        <title>Genome sequence of the Asian Tiger mosquito, Aedes albopictus, reveals insights into its biology, genetics, and evolution.</title>
        <authorList>
            <person name="Chen X.G."/>
            <person name="Jiang X."/>
            <person name="Gu J."/>
            <person name="Xu M."/>
            <person name="Wu Y."/>
            <person name="Deng Y."/>
            <person name="Zhang C."/>
            <person name="Bonizzoni M."/>
            <person name="Dermauw W."/>
            <person name="Vontas J."/>
            <person name="Armbruster P."/>
            <person name="Huang X."/>
            <person name="Yang Y."/>
            <person name="Zhang H."/>
            <person name="He W."/>
            <person name="Peng H."/>
            <person name="Liu Y."/>
            <person name="Wu K."/>
            <person name="Chen J."/>
            <person name="Lirakis M."/>
            <person name="Topalis P."/>
            <person name="Van Leeuwen T."/>
            <person name="Hall A.B."/>
            <person name="Jiang X."/>
            <person name="Thorpe C."/>
            <person name="Mueller R.L."/>
            <person name="Sun C."/>
            <person name="Waterhouse R.M."/>
            <person name="Yan G."/>
            <person name="Tu Z.J."/>
            <person name="Fang X."/>
            <person name="James A.A."/>
        </authorList>
    </citation>
    <scope>NUCLEOTIDE SEQUENCE [LARGE SCALE GENOMIC DNA]</scope>
    <source>
        <strain evidence="10">Foshan</strain>
    </source>
</reference>
<comment type="subcellular location">
    <subcellularLocation>
        <location evidence="1">Cell membrane</location>
        <topology evidence="1">Multi-pass membrane protein</topology>
    </subcellularLocation>
</comment>
<evidence type="ECO:0008006" key="11">
    <source>
        <dbReference type="Google" id="ProtNLM"/>
    </source>
</evidence>